<keyword evidence="1" id="KW-0732">Signal</keyword>
<gene>
    <name evidence="2" type="ORF">CXY01_38300</name>
</gene>
<evidence type="ECO:0000256" key="1">
    <source>
        <dbReference type="SAM" id="SignalP"/>
    </source>
</evidence>
<reference evidence="2 3" key="1">
    <citation type="submission" date="2019-07" db="EMBL/GenBank/DDBJ databases">
        <title>Whole genome shotgun sequence of Cellulomonas xylanilytica NBRC 101102.</title>
        <authorList>
            <person name="Hosoyama A."/>
            <person name="Uohara A."/>
            <person name="Ohji S."/>
            <person name="Ichikawa N."/>
        </authorList>
    </citation>
    <scope>NUCLEOTIDE SEQUENCE [LARGE SCALE GENOMIC DNA]</scope>
    <source>
        <strain evidence="2 3">NBRC 101102</strain>
    </source>
</reference>
<evidence type="ECO:0008006" key="4">
    <source>
        <dbReference type="Google" id="ProtNLM"/>
    </source>
</evidence>
<feature type="chain" id="PRO_5038930119" description="Secreted protein" evidence="1">
    <location>
        <begin position="22"/>
        <end position="99"/>
    </location>
</feature>
<comment type="caution">
    <text evidence="2">The sequence shown here is derived from an EMBL/GenBank/DDBJ whole genome shotgun (WGS) entry which is preliminary data.</text>
</comment>
<feature type="signal peptide" evidence="1">
    <location>
        <begin position="1"/>
        <end position="21"/>
    </location>
</feature>
<keyword evidence="3" id="KW-1185">Reference proteome</keyword>
<sequence>MRRTVARVLTALLLVSGVGVAAAPAAQAGGCDTRYYSNGWSQRCWGLPGSYRITATCQPYDLARRYVVVGEWRRFGGDGYSTARCNPGAQYVEGSLQFG</sequence>
<dbReference type="EMBL" id="BJUB01000015">
    <property type="protein sequence ID" value="GEK23310.1"/>
    <property type="molecule type" value="Genomic_DNA"/>
</dbReference>
<dbReference type="RefSeq" id="WP_146930940.1">
    <property type="nucleotide sequence ID" value="NZ_BJUB01000015.1"/>
</dbReference>
<dbReference type="AlphaFoldDB" id="A0A510VDN0"/>
<accession>A0A510VDN0</accession>
<evidence type="ECO:0000313" key="3">
    <source>
        <dbReference type="Proteomes" id="UP000321118"/>
    </source>
</evidence>
<protein>
    <recommendedName>
        <fullName evidence="4">Secreted protein</fullName>
    </recommendedName>
</protein>
<name>A0A510VDN0_9CELL</name>
<organism evidence="2 3">
    <name type="scientific">Cellulomonas xylanilytica</name>
    <dbReference type="NCBI Taxonomy" id="233583"/>
    <lineage>
        <taxon>Bacteria</taxon>
        <taxon>Bacillati</taxon>
        <taxon>Actinomycetota</taxon>
        <taxon>Actinomycetes</taxon>
        <taxon>Micrococcales</taxon>
        <taxon>Cellulomonadaceae</taxon>
        <taxon>Cellulomonas</taxon>
    </lineage>
</organism>
<evidence type="ECO:0000313" key="2">
    <source>
        <dbReference type="EMBL" id="GEK23310.1"/>
    </source>
</evidence>
<dbReference type="Proteomes" id="UP000321118">
    <property type="component" value="Unassembled WGS sequence"/>
</dbReference>
<proteinExistence type="predicted"/>